<dbReference type="AlphaFoldDB" id="A0A2H3CKV5"/>
<keyword evidence="2" id="KW-1185">Reference proteome</keyword>
<evidence type="ECO:0000313" key="2">
    <source>
        <dbReference type="Proteomes" id="UP000218334"/>
    </source>
</evidence>
<gene>
    <name evidence="1" type="ORF">ARMSODRAFT_1078859</name>
</gene>
<protein>
    <submittedName>
        <fullName evidence="1">Uncharacterized protein</fullName>
    </submittedName>
</protein>
<dbReference type="SUPFAM" id="SSF52047">
    <property type="entry name" value="RNI-like"/>
    <property type="match status" value="1"/>
</dbReference>
<evidence type="ECO:0000313" key="1">
    <source>
        <dbReference type="EMBL" id="PBK76763.1"/>
    </source>
</evidence>
<organism evidence="1 2">
    <name type="scientific">Armillaria solidipes</name>
    <dbReference type="NCBI Taxonomy" id="1076256"/>
    <lineage>
        <taxon>Eukaryota</taxon>
        <taxon>Fungi</taxon>
        <taxon>Dikarya</taxon>
        <taxon>Basidiomycota</taxon>
        <taxon>Agaricomycotina</taxon>
        <taxon>Agaricomycetes</taxon>
        <taxon>Agaricomycetidae</taxon>
        <taxon>Agaricales</taxon>
        <taxon>Marasmiineae</taxon>
        <taxon>Physalacriaceae</taxon>
        <taxon>Armillaria</taxon>
    </lineage>
</organism>
<proteinExistence type="predicted"/>
<name>A0A2H3CKV5_9AGAR</name>
<dbReference type="EMBL" id="KZ293416">
    <property type="protein sequence ID" value="PBK76763.1"/>
    <property type="molecule type" value="Genomic_DNA"/>
</dbReference>
<dbReference type="Proteomes" id="UP000218334">
    <property type="component" value="Unassembled WGS sequence"/>
</dbReference>
<reference evidence="2" key="1">
    <citation type="journal article" date="2017" name="Nat. Ecol. Evol.">
        <title>Genome expansion and lineage-specific genetic innovations in the forest pathogenic fungi Armillaria.</title>
        <authorList>
            <person name="Sipos G."/>
            <person name="Prasanna A.N."/>
            <person name="Walter M.C."/>
            <person name="O'Connor E."/>
            <person name="Balint B."/>
            <person name="Krizsan K."/>
            <person name="Kiss B."/>
            <person name="Hess J."/>
            <person name="Varga T."/>
            <person name="Slot J."/>
            <person name="Riley R."/>
            <person name="Boka B."/>
            <person name="Rigling D."/>
            <person name="Barry K."/>
            <person name="Lee J."/>
            <person name="Mihaltcheva S."/>
            <person name="LaButti K."/>
            <person name="Lipzen A."/>
            <person name="Waldron R."/>
            <person name="Moloney N.M."/>
            <person name="Sperisen C."/>
            <person name="Kredics L."/>
            <person name="Vagvoelgyi C."/>
            <person name="Patrignani A."/>
            <person name="Fitzpatrick D."/>
            <person name="Nagy I."/>
            <person name="Doyle S."/>
            <person name="Anderson J.B."/>
            <person name="Grigoriev I.V."/>
            <person name="Gueldener U."/>
            <person name="Muensterkoetter M."/>
            <person name="Nagy L.G."/>
        </authorList>
    </citation>
    <scope>NUCLEOTIDE SEQUENCE [LARGE SCALE GENOMIC DNA]</scope>
    <source>
        <strain evidence="2">28-4</strain>
    </source>
</reference>
<accession>A0A2H3CKV5</accession>
<sequence>MTSIYRSHSRSVTTCFRVGTSLFSRLFPRTRLLHQTTMSRRVTRSIATSRVPVPSSFNLLPVELLHEIVDTCNDEEKGPLLAALMATSRRLRNFALPLFFSNIHVTTPSLFNLLLDFLDDSPSEYYSYVRSLKIHLQIFDLPERTSFRNSSIRSLKKFTGLRVFEAALVRGKQKLLDALVAGSPGLQHLDISWNGTKHFPDIRAFAQLRSLRMVTHERPSRVIPRLYVNPRVTLNHLTTLVISRVSHAGLMDMVNEYILPQLRVLRFDHACRPRAVYHFIDRHPSLAEVNVTFLSFGNPRLYPIIKVMQGSSEWMPLSVDTLDFGTGIKDPPGYSWASILIQEMAFKRVPVEEPDDPNVRYIIKDLALMTEDTAAWQLGSHFMNVLSLGGKVPLFDDVETLTVQALDEWARYASFSAFMTEMAENLKQWRKVKKFTAHITSPSAFHAWGEFHRRPPRPVLDALRPGSPLLQTLPPISSMTGGPITIVTILEALQASYPDFMAQDLADALRTEVINILGPAHALVPPAGLYLVPAWERVNRNTVTAAVLHLAKQCPLLEQFDWYLSVARDKYIQGPLWRWKVQRDDKGVATSVSGELMWKDRPVLYILVGTERERMANPGCNDG</sequence>